<feature type="compositionally biased region" description="Polar residues" evidence="4">
    <location>
        <begin position="773"/>
        <end position="783"/>
    </location>
</feature>
<dbReference type="SMART" id="SM00033">
    <property type="entry name" value="CH"/>
    <property type="match status" value="1"/>
</dbReference>
<feature type="coiled-coil region" evidence="3">
    <location>
        <begin position="535"/>
        <end position="569"/>
    </location>
</feature>
<keyword evidence="2 3" id="KW-0175">Coiled coil</keyword>
<dbReference type="Gene3D" id="1.10.418.10">
    <property type="entry name" value="Calponin-like domain"/>
    <property type="match status" value="1"/>
</dbReference>
<dbReference type="CDD" id="cd21199">
    <property type="entry name" value="CH_CYTS"/>
    <property type="match status" value="1"/>
</dbReference>
<dbReference type="OrthoDB" id="21607at2759"/>
<evidence type="ECO:0000259" key="5">
    <source>
        <dbReference type="PROSITE" id="PS50021"/>
    </source>
</evidence>
<keyword evidence="7" id="KW-1185">Reference proteome</keyword>
<protein>
    <recommendedName>
        <fullName evidence="5">Calponin-homology (CH) domain-containing protein</fullName>
    </recommendedName>
</protein>
<feature type="coiled-coil region" evidence="3">
    <location>
        <begin position="291"/>
        <end position="339"/>
    </location>
</feature>
<feature type="compositionally biased region" description="Polar residues" evidence="4">
    <location>
        <begin position="659"/>
        <end position="673"/>
    </location>
</feature>
<dbReference type="AlphaFoldDB" id="A0A914A589"/>
<dbReference type="RefSeq" id="XP_038058973.1">
    <property type="nucleotide sequence ID" value="XM_038203045.1"/>
</dbReference>
<dbReference type="Pfam" id="PF00307">
    <property type="entry name" value="CH"/>
    <property type="match status" value="1"/>
</dbReference>
<feature type="domain" description="Calponin-homology (CH)" evidence="5">
    <location>
        <begin position="804"/>
        <end position="909"/>
    </location>
</feature>
<proteinExistence type="inferred from homology"/>
<accession>A0A914A589</accession>
<evidence type="ECO:0000256" key="2">
    <source>
        <dbReference type="ARBA" id="ARBA00023054"/>
    </source>
</evidence>
<feature type="region of interest" description="Disordered" evidence="4">
    <location>
        <begin position="708"/>
        <end position="804"/>
    </location>
</feature>
<feature type="region of interest" description="Disordered" evidence="4">
    <location>
        <begin position="659"/>
        <end position="692"/>
    </location>
</feature>
<evidence type="ECO:0000256" key="1">
    <source>
        <dbReference type="ARBA" id="ARBA00009452"/>
    </source>
</evidence>
<dbReference type="FunFam" id="1.10.418.10:FF:000020">
    <property type="entry name" value="Cytospin-A isoform 1"/>
    <property type="match status" value="1"/>
</dbReference>
<dbReference type="PROSITE" id="PS50021">
    <property type="entry name" value="CH"/>
    <property type="match status" value="1"/>
</dbReference>
<evidence type="ECO:0000256" key="3">
    <source>
        <dbReference type="SAM" id="Coils"/>
    </source>
</evidence>
<feature type="compositionally biased region" description="Polar residues" evidence="4">
    <location>
        <begin position="724"/>
        <end position="735"/>
    </location>
</feature>
<dbReference type="OMA" id="RTSMENN"/>
<dbReference type="InterPro" id="IPR050540">
    <property type="entry name" value="F-actin_Monoox_Mical"/>
</dbReference>
<dbReference type="PANTHER" id="PTHR23167:SF69">
    <property type="entry name" value="FI18193P1"/>
    <property type="match status" value="1"/>
</dbReference>
<evidence type="ECO:0000256" key="4">
    <source>
        <dbReference type="SAM" id="MobiDB-lite"/>
    </source>
</evidence>
<feature type="compositionally biased region" description="Polar residues" evidence="4">
    <location>
        <begin position="682"/>
        <end position="692"/>
    </location>
</feature>
<dbReference type="EnsemblMetazoa" id="XM_038203045.1">
    <property type="protein sequence ID" value="XP_038058973.1"/>
    <property type="gene ID" value="LOC119730238"/>
</dbReference>
<dbReference type="PANTHER" id="PTHR23167">
    <property type="entry name" value="CALPONIN HOMOLOGY DOMAIN-CONTAINING PROTEIN DDB_G0272472-RELATED"/>
    <property type="match status" value="1"/>
</dbReference>
<feature type="compositionally biased region" description="Basic and acidic residues" evidence="4">
    <location>
        <begin position="784"/>
        <end position="793"/>
    </location>
</feature>
<dbReference type="SUPFAM" id="SSF47576">
    <property type="entry name" value="Calponin-homology domain, CH-domain"/>
    <property type="match status" value="1"/>
</dbReference>
<name>A0A914A589_PATMI</name>
<comment type="similarity">
    <text evidence="1">Belongs to the cytospin-A family.</text>
</comment>
<dbReference type="GeneID" id="119730238"/>
<organism evidence="6 7">
    <name type="scientific">Patiria miniata</name>
    <name type="common">Bat star</name>
    <name type="synonym">Asterina miniata</name>
    <dbReference type="NCBI Taxonomy" id="46514"/>
    <lineage>
        <taxon>Eukaryota</taxon>
        <taxon>Metazoa</taxon>
        <taxon>Echinodermata</taxon>
        <taxon>Eleutherozoa</taxon>
        <taxon>Asterozoa</taxon>
        <taxon>Asteroidea</taxon>
        <taxon>Valvatacea</taxon>
        <taxon>Valvatida</taxon>
        <taxon>Asterinidae</taxon>
        <taxon>Patiria</taxon>
    </lineage>
</organism>
<evidence type="ECO:0000313" key="6">
    <source>
        <dbReference type="EnsemblMetazoa" id="XP_038058973.1"/>
    </source>
</evidence>
<sequence length="910" mass="103080">MHILSSVRTNWTLTWSNEALLSTIMSQTAGKSDSAAGWSEIQDLLQQTQQENTSMRQQLDTLRQENRILKDRIKTHELETLDSKTDNEKAMLLRLEGSASGDDRSHHTDEDLDDTTNSFVIADSNGDQILPGFPSSSSEGSMVPEEPPNISESNWEILSSEGEGSVACLQDRIHQMEENHYTVNEELQATLQELTDLQDNVNELNYENEKLTEEKSVIIEALYRQLEKVEHLKSYLESLKGRLEESRVDIELDDLDDTFNTAFTDISLQSLDLTEACTSMAPSLGDRKRLSEILSEHRKESQSEIAKLKEKIREMEQSLDNALVEMEQQSQELTVAKGKLSSTEVELERTQVMMEEERSRLTDMLQNQDPEGKLNLVNLMDQAKQEKEALEQRGAILQRALQESQQHAAKQQLEIEESDQDFEAAREHIEREVKQIHERIQEIEGEKHELETEVINLKETVLELEEARERHEADKVKHLTTIADLNQAVQTLRKEKHDHHKELTDLKRVSARDAEEWIQFQKDLQYAVVIANDYRSEALTEVEQLQKDKEELMGKIKSLNAEVERLRKLERKNTAPNLSPIHLKPTSTETEIRQRMHAYMKSDSDIVGSRATRKANSTNTQLSVKSLIKSIETAAAEDTPKVPQSPTLVSPVNTSFSQPLLCRRNTTTASTKPFDSKPAFTRRNTTTSMISTDTKSSITYPVRAADDLKLPKEPLRPLFGQDTPVRSPTSRSPGATRTDARQTIGDALFRTADFRPRKSGSPTTPAARDSPDSKTSGSQSNPRRTSDSEKKDPLSALVKSGGGGSKRNALLKWCQAKTAGFKNIDITNFSSSWNDGLGFCAIIHSYMPSKIPMHELNSQDKRRNFTLAFQAAERLGISSILDIDDMVKMERPDWQSVMTYVTSLYKHFET</sequence>
<reference evidence="6" key="1">
    <citation type="submission" date="2022-11" db="UniProtKB">
        <authorList>
            <consortium name="EnsemblMetazoa"/>
        </authorList>
    </citation>
    <scope>IDENTIFICATION</scope>
</reference>
<feature type="coiled-coil region" evidence="3">
    <location>
        <begin position="45"/>
        <end position="79"/>
    </location>
</feature>
<evidence type="ECO:0000313" key="7">
    <source>
        <dbReference type="Proteomes" id="UP000887568"/>
    </source>
</evidence>
<dbReference type="Proteomes" id="UP000887568">
    <property type="component" value="Unplaced"/>
</dbReference>
<feature type="coiled-coil region" evidence="3">
    <location>
        <begin position="373"/>
        <end position="509"/>
    </location>
</feature>
<dbReference type="InterPro" id="IPR036872">
    <property type="entry name" value="CH_dom_sf"/>
</dbReference>
<feature type="coiled-coil region" evidence="3">
    <location>
        <begin position="184"/>
        <end position="214"/>
    </location>
</feature>
<dbReference type="InterPro" id="IPR001715">
    <property type="entry name" value="CH_dom"/>
</dbReference>